<evidence type="ECO:0000313" key="1">
    <source>
        <dbReference type="EMBL" id="GAG94131.1"/>
    </source>
</evidence>
<feature type="non-terminal residue" evidence="1">
    <location>
        <position position="1"/>
    </location>
</feature>
<dbReference type="EMBL" id="BART01019620">
    <property type="protein sequence ID" value="GAG94131.1"/>
    <property type="molecule type" value="Genomic_DNA"/>
</dbReference>
<organism evidence="1">
    <name type="scientific">marine sediment metagenome</name>
    <dbReference type="NCBI Taxonomy" id="412755"/>
    <lineage>
        <taxon>unclassified sequences</taxon>
        <taxon>metagenomes</taxon>
        <taxon>ecological metagenomes</taxon>
    </lineage>
</organism>
<dbReference type="AlphaFoldDB" id="X1DCH5"/>
<feature type="non-terminal residue" evidence="1">
    <location>
        <position position="294"/>
    </location>
</feature>
<reference evidence="1" key="1">
    <citation type="journal article" date="2014" name="Front. Microbiol.">
        <title>High frequency of phylogenetically diverse reductive dehalogenase-homologous genes in deep subseafloor sedimentary metagenomes.</title>
        <authorList>
            <person name="Kawai M."/>
            <person name="Futagami T."/>
            <person name="Toyoda A."/>
            <person name="Takaki Y."/>
            <person name="Nishi S."/>
            <person name="Hori S."/>
            <person name="Arai W."/>
            <person name="Tsubouchi T."/>
            <person name="Morono Y."/>
            <person name="Uchiyama I."/>
            <person name="Ito T."/>
            <person name="Fujiyama A."/>
            <person name="Inagaki F."/>
            <person name="Takami H."/>
        </authorList>
    </citation>
    <scope>NUCLEOTIDE SEQUENCE</scope>
    <source>
        <strain evidence="1">Expedition CK06-06</strain>
    </source>
</reference>
<protein>
    <submittedName>
        <fullName evidence="1">Uncharacterized protein</fullName>
    </submittedName>
</protein>
<accession>X1DCH5</accession>
<proteinExistence type="predicted"/>
<gene>
    <name evidence="1" type="ORF">S01H4_36663</name>
</gene>
<name>X1DCH5_9ZZZZ</name>
<comment type="caution">
    <text evidence="1">The sequence shown here is derived from an EMBL/GenBank/DDBJ whole genome shotgun (WGS) entry which is preliminary data.</text>
</comment>
<sequence length="294" mass="34843">TGEFTVEKFENLKTSTITMMVYHNIEFKNYSKAFELIKLTDVEIFYTKKHKKVDKSKIVAPKGAIYSLLLNNYVRGANIRKGELHWCPKCRLRDDKDKKIKTTREVLVDTNHPGIKHMTHFKCYNCSTCFDGRELKKKIHHFLNQMAIGMSLGDRNVHIMMFKSSFKIAGCKSKDDARYITKRLIKELIKLNKEAIKYTTKNKYKIKEYEEINKLKSSETYDEKDEIKIQKLQKSVLPIFNYKDPNKEMRFQYDCTMLNKGFWLNIFLDQEVLNTVMNDEKYSDHVIMSIYETT</sequence>